<dbReference type="FunCoup" id="A0A1M6ICG4">
    <property type="interactions" value="376"/>
</dbReference>
<dbReference type="PRINTS" id="PR00081">
    <property type="entry name" value="GDHRDH"/>
</dbReference>
<dbReference type="SUPFAM" id="SSF51735">
    <property type="entry name" value="NAD(P)-binding Rossmann-fold domains"/>
    <property type="match status" value="1"/>
</dbReference>
<keyword evidence="4" id="KW-0472">Membrane</keyword>
<evidence type="ECO:0000256" key="2">
    <source>
        <dbReference type="ARBA" id="ARBA00023002"/>
    </source>
</evidence>
<keyword evidence="2" id="KW-0560">Oxidoreductase</keyword>
<feature type="transmembrane region" description="Helical" evidence="4">
    <location>
        <begin position="241"/>
        <end position="261"/>
    </location>
</feature>
<evidence type="ECO:0000256" key="4">
    <source>
        <dbReference type="SAM" id="Phobius"/>
    </source>
</evidence>
<evidence type="ECO:0000256" key="3">
    <source>
        <dbReference type="RuleBase" id="RU000363"/>
    </source>
</evidence>
<dbReference type="RefSeq" id="WP_143183349.1">
    <property type="nucleotide sequence ID" value="NZ_FQYR01000003.1"/>
</dbReference>
<keyword evidence="6" id="KW-1185">Reference proteome</keyword>
<keyword evidence="4" id="KW-1133">Transmembrane helix</keyword>
<evidence type="ECO:0000256" key="1">
    <source>
        <dbReference type="ARBA" id="ARBA00006484"/>
    </source>
</evidence>
<organism evidence="5 6">
    <name type="scientific">Rubritalea squalenifaciens DSM 18772</name>
    <dbReference type="NCBI Taxonomy" id="1123071"/>
    <lineage>
        <taxon>Bacteria</taxon>
        <taxon>Pseudomonadati</taxon>
        <taxon>Verrucomicrobiota</taxon>
        <taxon>Verrucomicrobiia</taxon>
        <taxon>Verrucomicrobiales</taxon>
        <taxon>Rubritaleaceae</taxon>
        <taxon>Rubritalea</taxon>
    </lineage>
</organism>
<dbReference type="PROSITE" id="PS00061">
    <property type="entry name" value="ADH_SHORT"/>
    <property type="match status" value="1"/>
</dbReference>
<dbReference type="Pfam" id="PF00106">
    <property type="entry name" value="adh_short"/>
    <property type="match status" value="1"/>
</dbReference>
<proteinExistence type="inferred from homology"/>
<reference evidence="5 6" key="1">
    <citation type="submission" date="2016-11" db="EMBL/GenBank/DDBJ databases">
        <authorList>
            <person name="Jaros S."/>
            <person name="Januszkiewicz K."/>
            <person name="Wedrychowicz H."/>
        </authorList>
    </citation>
    <scope>NUCLEOTIDE SEQUENCE [LARGE SCALE GENOMIC DNA]</scope>
    <source>
        <strain evidence="5 6">DSM 18772</strain>
    </source>
</reference>
<accession>A0A1M6ICG4</accession>
<dbReference type="InParanoid" id="A0A1M6ICG4"/>
<dbReference type="CDD" id="cd05233">
    <property type="entry name" value="SDR_c"/>
    <property type="match status" value="1"/>
</dbReference>
<sequence>MTESYPLYRSALITGASAGLGEEFALQLAENCHQIILVARRSDKLHELASELRKRNPNLDVLHFAVDLTNQQEREDFITLLVEHGAQPDLLVNNAGMGDYGEFVQAEWPKLEQMLKLNINALTHLTHALLPKMIESGSGAILNVSSLASILPIPDFAVYAATKAYVTSFTEAIRMELKGTGVNALALCPGPVHTEFGSVAMRDDQQNKIPGKEFFYTPKEQVVAEALDGLVKDRARVYPGWKIGLAAAAISLLPVVAIRLIMGTRPRKLPTDV</sequence>
<dbReference type="PANTHER" id="PTHR42901:SF1">
    <property type="entry name" value="ALCOHOL DEHYDROGENASE"/>
    <property type="match status" value="1"/>
</dbReference>
<name>A0A1M6ICG4_9BACT</name>
<dbReference type="Proteomes" id="UP000184510">
    <property type="component" value="Unassembled WGS sequence"/>
</dbReference>
<gene>
    <name evidence="5" type="ORF">SAMN02745181_1756</name>
</gene>
<dbReference type="InterPro" id="IPR020904">
    <property type="entry name" value="Sc_DH/Rdtase_CS"/>
</dbReference>
<dbReference type="AlphaFoldDB" id="A0A1M6ICG4"/>
<dbReference type="PIRSF" id="PIRSF000126">
    <property type="entry name" value="11-beta-HSD1"/>
    <property type="match status" value="1"/>
</dbReference>
<protein>
    <recommendedName>
        <fullName evidence="7">Short-chain dehydrogenase</fullName>
    </recommendedName>
</protein>
<dbReference type="EMBL" id="FQYR01000003">
    <property type="protein sequence ID" value="SHJ32115.1"/>
    <property type="molecule type" value="Genomic_DNA"/>
</dbReference>
<dbReference type="Gene3D" id="3.40.50.720">
    <property type="entry name" value="NAD(P)-binding Rossmann-like Domain"/>
    <property type="match status" value="1"/>
</dbReference>
<dbReference type="STRING" id="1123071.SAMN02745181_1756"/>
<dbReference type="GO" id="GO:0016491">
    <property type="term" value="F:oxidoreductase activity"/>
    <property type="evidence" value="ECO:0007669"/>
    <property type="project" value="UniProtKB-KW"/>
</dbReference>
<dbReference type="PRINTS" id="PR00080">
    <property type="entry name" value="SDRFAMILY"/>
</dbReference>
<dbReference type="PANTHER" id="PTHR42901">
    <property type="entry name" value="ALCOHOL DEHYDROGENASE"/>
    <property type="match status" value="1"/>
</dbReference>
<dbReference type="InterPro" id="IPR036291">
    <property type="entry name" value="NAD(P)-bd_dom_sf"/>
</dbReference>
<evidence type="ECO:0000313" key="6">
    <source>
        <dbReference type="Proteomes" id="UP000184510"/>
    </source>
</evidence>
<dbReference type="InterPro" id="IPR002347">
    <property type="entry name" value="SDR_fam"/>
</dbReference>
<keyword evidence="4" id="KW-0812">Transmembrane</keyword>
<evidence type="ECO:0008006" key="7">
    <source>
        <dbReference type="Google" id="ProtNLM"/>
    </source>
</evidence>
<evidence type="ECO:0000313" key="5">
    <source>
        <dbReference type="EMBL" id="SHJ32115.1"/>
    </source>
</evidence>
<comment type="similarity">
    <text evidence="1 3">Belongs to the short-chain dehydrogenases/reductases (SDR) family.</text>
</comment>
<dbReference type="OrthoDB" id="9808814at2"/>